<evidence type="ECO:0000313" key="2">
    <source>
        <dbReference type="Proteomes" id="UP000260808"/>
    </source>
</evidence>
<dbReference type="EMBL" id="QSSX01000149">
    <property type="protein sequence ID" value="RGM12683.1"/>
    <property type="molecule type" value="Genomic_DNA"/>
</dbReference>
<name>A0A3E4UN03_MEDGN</name>
<accession>A0A3E4UN03</accession>
<dbReference type="Proteomes" id="UP000260808">
    <property type="component" value="Unassembled WGS sequence"/>
</dbReference>
<dbReference type="AlphaFoldDB" id="A0A3E4UN03"/>
<protein>
    <submittedName>
        <fullName evidence="1">Uncharacterized protein</fullName>
    </submittedName>
</protein>
<organism evidence="1 2">
    <name type="scientific">Mediterraneibacter gnavus</name>
    <name type="common">Ruminococcus gnavus</name>
    <dbReference type="NCBI Taxonomy" id="33038"/>
    <lineage>
        <taxon>Bacteria</taxon>
        <taxon>Bacillati</taxon>
        <taxon>Bacillota</taxon>
        <taxon>Clostridia</taxon>
        <taxon>Lachnospirales</taxon>
        <taxon>Lachnospiraceae</taxon>
        <taxon>Mediterraneibacter</taxon>
    </lineage>
</organism>
<proteinExistence type="predicted"/>
<comment type="caution">
    <text evidence="1">The sequence shown here is derived from an EMBL/GenBank/DDBJ whole genome shotgun (WGS) entry which is preliminary data.</text>
</comment>
<sequence length="81" mass="9453">MSDVKKVIEKLKNIIEGKELLESNLSGAQNDVIEEILEQRENSFFSMRNLLLPKILPDSLREKMPVGNIFDIKKNLIHRYK</sequence>
<reference evidence="1 2" key="1">
    <citation type="submission" date="2018-08" db="EMBL/GenBank/DDBJ databases">
        <title>A genome reference for cultivated species of the human gut microbiota.</title>
        <authorList>
            <person name="Zou Y."/>
            <person name="Xue W."/>
            <person name="Luo G."/>
        </authorList>
    </citation>
    <scope>NUCLEOTIDE SEQUENCE [LARGE SCALE GENOMIC DNA]</scope>
    <source>
        <strain evidence="1 2">TF01-20-2</strain>
    </source>
</reference>
<evidence type="ECO:0000313" key="1">
    <source>
        <dbReference type="EMBL" id="RGM12683.1"/>
    </source>
</evidence>
<gene>
    <name evidence="1" type="ORF">DXC31_19000</name>
</gene>